<dbReference type="PANTHER" id="PTHR21011">
    <property type="entry name" value="MITOCHONDRIAL 28S RIBOSOMAL PROTEIN S6"/>
    <property type="match status" value="1"/>
</dbReference>
<evidence type="ECO:0000256" key="6">
    <source>
        <dbReference type="HAMAP-Rule" id="MF_00360"/>
    </source>
</evidence>
<dbReference type="InterPro" id="IPR014717">
    <property type="entry name" value="Transl_elong_EF1B/ribsomal_bS6"/>
</dbReference>
<proteinExistence type="inferred from homology"/>
<dbReference type="EMBL" id="JACHEO010000001">
    <property type="protein sequence ID" value="MBB5346424.1"/>
    <property type="molecule type" value="Genomic_DNA"/>
</dbReference>
<comment type="function">
    <text evidence="4 6">Binds together with bS18 to 16S ribosomal RNA.</text>
</comment>
<dbReference type="NCBIfam" id="TIGR00166">
    <property type="entry name" value="S6"/>
    <property type="match status" value="1"/>
</dbReference>
<name>A0A840USS9_9BACT</name>
<dbReference type="AlphaFoldDB" id="A0A840USS9"/>
<keyword evidence="6" id="KW-0694">RNA-binding</keyword>
<evidence type="ECO:0000313" key="9">
    <source>
        <dbReference type="Proteomes" id="UP000539642"/>
    </source>
</evidence>
<evidence type="ECO:0000256" key="1">
    <source>
        <dbReference type="ARBA" id="ARBA00009512"/>
    </source>
</evidence>
<reference evidence="8 9" key="1">
    <citation type="submission" date="2020-08" db="EMBL/GenBank/DDBJ databases">
        <title>Genomic Encyclopedia of Type Strains, Phase IV (KMG-IV): sequencing the most valuable type-strain genomes for metagenomic binning, comparative biology and taxonomic classification.</title>
        <authorList>
            <person name="Goeker M."/>
        </authorList>
    </citation>
    <scope>NUCLEOTIDE SEQUENCE [LARGE SCALE GENOMIC DNA]</scope>
    <source>
        <strain evidence="8 9">DSM 28570</strain>
    </source>
</reference>
<evidence type="ECO:0000256" key="7">
    <source>
        <dbReference type="SAM" id="MobiDB-lite"/>
    </source>
</evidence>
<gene>
    <name evidence="6" type="primary">rpsF</name>
    <name evidence="8" type="ORF">HNQ81_000131</name>
</gene>
<keyword evidence="3 6" id="KW-0687">Ribonucleoprotein</keyword>
<dbReference type="RefSeq" id="WP_183347269.1">
    <property type="nucleotide sequence ID" value="NZ_JACHEO010000001.1"/>
</dbReference>
<protein>
    <recommendedName>
        <fullName evidence="5 6">Small ribosomal subunit protein bS6</fullName>
    </recommendedName>
</protein>
<organism evidence="8 9">
    <name type="scientific">Desulfoprunum benzoelyticum</name>
    <dbReference type="NCBI Taxonomy" id="1506996"/>
    <lineage>
        <taxon>Bacteria</taxon>
        <taxon>Pseudomonadati</taxon>
        <taxon>Thermodesulfobacteriota</taxon>
        <taxon>Desulfobulbia</taxon>
        <taxon>Desulfobulbales</taxon>
        <taxon>Desulfobulbaceae</taxon>
        <taxon>Desulfoprunum</taxon>
    </lineage>
</organism>
<keyword evidence="2 6" id="KW-0689">Ribosomal protein</keyword>
<keyword evidence="6" id="KW-0699">rRNA-binding</keyword>
<dbReference type="SUPFAM" id="SSF54995">
    <property type="entry name" value="Ribosomal protein S6"/>
    <property type="match status" value="1"/>
</dbReference>
<dbReference type="InterPro" id="IPR020814">
    <property type="entry name" value="Ribosomal_S6_plastid/chlpt"/>
</dbReference>
<sequence>MRRYETVFILRPSQSEDEINAIIENTKNIILNEQGSIIDLDRWGMKKLAYTIKKEIQGQYVFCDFAGTPASVAEFERKFRIDDAVLKYLTIKTADTISEEEIAKAIADADAKQAALAQETSEDENPAVVEENETTEETTDEE</sequence>
<dbReference type="GO" id="GO:0022627">
    <property type="term" value="C:cytosolic small ribosomal subunit"/>
    <property type="evidence" value="ECO:0007669"/>
    <property type="project" value="TreeGrafter"/>
</dbReference>
<dbReference type="InterPro" id="IPR000529">
    <property type="entry name" value="Ribosomal_bS6"/>
</dbReference>
<comment type="similarity">
    <text evidence="1 6">Belongs to the bacterial ribosomal protein bS6 family.</text>
</comment>
<evidence type="ECO:0000256" key="4">
    <source>
        <dbReference type="ARBA" id="ARBA00035104"/>
    </source>
</evidence>
<comment type="caution">
    <text evidence="8">The sequence shown here is derived from an EMBL/GenBank/DDBJ whole genome shotgun (WGS) entry which is preliminary data.</text>
</comment>
<evidence type="ECO:0000313" key="8">
    <source>
        <dbReference type="EMBL" id="MBB5346424.1"/>
    </source>
</evidence>
<feature type="compositionally biased region" description="Acidic residues" evidence="7">
    <location>
        <begin position="120"/>
        <end position="142"/>
    </location>
</feature>
<dbReference type="GO" id="GO:0006412">
    <property type="term" value="P:translation"/>
    <property type="evidence" value="ECO:0007669"/>
    <property type="project" value="UniProtKB-UniRule"/>
</dbReference>
<evidence type="ECO:0000256" key="3">
    <source>
        <dbReference type="ARBA" id="ARBA00023274"/>
    </source>
</evidence>
<keyword evidence="9" id="KW-1185">Reference proteome</keyword>
<dbReference type="GO" id="GO:0003735">
    <property type="term" value="F:structural constituent of ribosome"/>
    <property type="evidence" value="ECO:0007669"/>
    <property type="project" value="InterPro"/>
</dbReference>
<accession>A0A840USS9</accession>
<dbReference type="HAMAP" id="MF_00360">
    <property type="entry name" value="Ribosomal_bS6"/>
    <property type="match status" value="1"/>
</dbReference>
<dbReference type="Proteomes" id="UP000539642">
    <property type="component" value="Unassembled WGS sequence"/>
</dbReference>
<dbReference type="Gene3D" id="3.30.70.60">
    <property type="match status" value="1"/>
</dbReference>
<dbReference type="InterPro" id="IPR035980">
    <property type="entry name" value="Ribosomal_bS6_sf"/>
</dbReference>
<dbReference type="CDD" id="cd00473">
    <property type="entry name" value="bS6"/>
    <property type="match status" value="1"/>
</dbReference>
<dbReference type="Pfam" id="PF01250">
    <property type="entry name" value="Ribosomal_S6"/>
    <property type="match status" value="1"/>
</dbReference>
<dbReference type="PANTHER" id="PTHR21011:SF1">
    <property type="entry name" value="SMALL RIBOSOMAL SUBUNIT PROTEIN BS6M"/>
    <property type="match status" value="1"/>
</dbReference>
<dbReference type="GO" id="GO:0070181">
    <property type="term" value="F:small ribosomal subunit rRNA binding"/>
    <property type="evidence" value="ECO:0007669"/>
    <property type="project" value="TreeGrafter"/>
</dbReference>
<evidence type="ECO:0000256" key="2">
    <source>
        <dbReference type="ARBA" id="ARBA00022980"/>
    </source>
</evidence>
<feature type="region of interest" description="Disordered" evidence="7">
    <location>
        <begin position="114"/>
        <end position="142"/>
    </location>
</feature>
<evidence type="ECO:0000256" key="5">
    <source>
        <dbReference type="ARBA" id="ARBA00035294"/>
    </source>
</evidence>